<dbReference type="eggNOG" id="KOG2130">
    <property type="taxonomic scope" value="Eukaryota"/>
</dbReference>
<dbReference type="PANTHER" id="PTHR12480:SF6">
    <property type="entry name" value="2-OXOGLUTARATE AND IRON-DEPENDENT OXYGENASE JMJD4"/>
    <property type="match status" value="1"/>
</dbReference>
<name>C1FJI4_MICCC</name>
<dbReference type="InterPro" id="IPR041667">
    <property type="entry name" value="Cupin_8"/>
</dbReference>
<dbReference type="PROSITE" id="PS51184">
    <property type="entry name" value="JMJC"/>
    <property type="match status" value="1"/>
</dbReference>
<dbReference type="SUPFAM" id="SSF51197">
    <property type="entry name" value="Clavaminate synthase-like"/>
    <property type="match status" value="1"/>
</dbReference>
<dbReference type="EMBL" id="CP001577">
    <property type="protein sequence ID" value="ACO70352.1"/>
    <property type="molecule type" value="Genomic_DNA"/>
</dbReference>
<dbReference type="InParanoid" id="C1FJI4"/>
<dbReference type="Proteomes" id="UP000002009">
    <property type="component" value="Chromosome 12"/>
</dbReference>
<feature type="region of interest" description="Disordered" evidence="2">
    <location>
        <begin position="342"/>
        <end position="373"/>
    </location>
</feature>
<comment type="similarity">
    <text evidence="1">Belongs to the JARID1 histone demethylase family.</text>
</comment>
<dbReference type="AlphaFoldDB" id="C1FJI4"/>
<proteinExistence type="inferred from homology"/>
<dbReference type="GO" id="GO:0016706">
    <property type="term" value="F:2-oxoglutarate-dependent dioxygenase activity"/>
    <property type="evidence" value="ECO:0007669"/>
    <property type="project" value="TreeGrafter"/>
</dbReference>
<keyword evidence="5" id="KW-1185">Reference proteome</keyword>
<accession>C1FJI4</accession>
<evidence type="ECO:0000256" key="2">
    <source>
        <dbReference type="SAM" id="MobiDB-lite"/>
    </source>
</evidence>
<dbReference type="OMA" id="TNIVGHK"/>
<evidence type="ECO:0000259" key="3">
    <source>
        <dbReference type="PROSITE" id="PS51184"/>
    </source>
</evidence>
<dbReference type="KEGG" id="mis:MICPUN_62976"/>
<feature type="compositionally biased region" description="Acidic residues" evidence="2">
    <location>
        <begin position="345"/>
        <end position="363"/>
    </location>
</feature>
<dbReference type="SMART" id="SM00558">
    <property type="entry name" value="JmjC"/>
    <property type="match status" value="1"/>
</dbReference>
<dbReference type="InterPro" id="IPR050910">
    <property type="entry name" value="JMJD6_ArgDemeth/LysHydrox"/>
</dbReference>
<reference evidence="4 5" key="1">
    <citation type="journal article" date="2009" name="Science">
        <title>Green evolution and dynamic adaptations revealed by genomes of the marine picoeukaryotes Micromonas.</title>
        <authorList>
            <person name="Worden A.Z."/>
            <person name="Lee J.H."/>
            <person name="Mock T."/>
            <person name="Rouze P."/>
            <person name="Simmons M.P."/>
            <person name="Aerts A.L."/>
            <person name="Allen A.E."/>
            <person name="Cuvelier M.L."/>
            <person name="Derelle E."/>
            <person name="Everett M.V."/>
            <person name="Foulon E."/>
            <person name="Grimwood J."/>
            <person name="Gundlach H."/>
            <person name="Henrissat B."/>
            <person name="Napoli C."/>
            <person name="McDonald S.M."/>
            <person name="Parker M.S."/>
            <person name="Rombauts S."/>
            <person name="Salamov A."/>
            <person name="Von Dassow P."/>
            <person name="Badger J.H."/>
            <person name="Coutinho P.M."/>
            <person name="Demir E."/>
            <person name="Dubchak I."/>
            <person name="Gentemann C."/>
            <person name="Eikrem W."/>
            <person name="Gready J.E."/>
            <person name="John U."/>
            <person name="Lanier W."/>
            <person name="Lindquist E.A."/>
            <person name="Lucas S."/>
            <person name="Mayer K.F."/>
            <person name="Moreau H."/>
            <person name="Not F."/>
            <person name="Otillar R."/>
            <person name="Panaud O."/>
            <person name="Pangilinan J."/>
            <person name="Paulsen I."/>
            <person name="Piegu B."/>
            <person name="Poliakov A."/>
            <person name="Robbens S."/>
            <person name="Schmutz J."/>
            <person name="Toulza E."/>
            <person name="Wyss T."/>
            <person name="Zelensky A."/>
            <person name="Zhou K."/>
            <person name="Armbrust E.V."/>
            <person name="Bhattacharya D."/>
            <person name="Goodenough U.W."/>
            <person name="Van de Peer Y."/>
            <person name="Grigoriev I.V."/>
        </authorList>
    </citation>
    <scope>NUCLEOTIDE SEQUENCE [LARGE SCALE GENOMIC DNA]</scope>
    <source>
        <strain evidence="5">RCC299 / NOUM17</strain>
    </source>
</reference>
<dbReference type="PANTHER" id="PTHR12480">
    <property type="entry name" value="ARGININE DEMETHYLASE AND LYSYL-HYDROXYLASE JMJD"/>
    <property type="match status" value="1"/>
</dbReference>
<dbReference type="GO" id="GO:0005634">
    <property type="term" value="C:nucleus"/>
    <property type="evidence" value="ECO:0007669"/>
    <property type="project" value="TreeGrafter"/>
</dbReference>
<dbReference type="RefSeq" id="XP_002509094.1">
    <property type="nucleotide sequence ID" value="XM_002509048.1"/>
</dbReference>
<organism evidence="4 5">
    <name type="scientific">Micromonas commoda (strain RCC299 / NOUM17 / CCMP2709)</name>
    <name type="common">Picoplanktonic green alga</name>
    <dbReference type="NCBI Taxonomy" id="296587"/>
    <lineage>
        <taxon>Eukaryota</taxon>
        <taxon>Viridiplantae</taxon>
        <taxon>Chlorophyta</taxon>
        <taxon>Mamiellophyceae</taxon>
        <taxon>Mamiellales</taxon>
        <taxon>Mamiellaceae</taxon>
        <taxon>Micromonas</taxon>
    </lineage>
</organism>
<dbReference type="GO" id="GO:0045905">
    <property type="term" value="P:positive regulation of translational termination"/>
    <property type="evidence" value="ECO:0007669"/>
    <property type="project" value="TreeGrafter"/>
</dbReference>
<dbReference type="OrthoDB" id="425950at2759"/>
<sequence>MAGERVIQWTAVPSFPNAIACEKKSVADITPDAFERDYVHRAIPCVLTDVTAEWPCRARWSLDFFAREHGDLEVSVDDGRKEKMRTTMREYIERFEEFARDAEASAARDPAGRPGVPVPYLRTWNFEDDAPELSEGFPHDSPYFRDFFQTLKPTWRPPFTWLFLGPRGSATRLHVDVWHTDAWLTMIRGSKKFVMFHPAHLPLIHDEATGTYVDLHAPDLAKFPRFRDATPIEFTLEEGETVYIPRKWPHYAVALDHGVSLTVNFASAANRRGVVDRCVAYANRRDACEHVLGRTLRASDNAMKFCVHGGEVNKNLAASILGVDADELDRRMRARRLERLRAEAEEAERAEEEEEEAAVEEAGESVAARAVPA</sequence>
<dbReference type="Gene3D" id="2.60.120.650">
    <property type="entry name" value="Cupin"/>
    <property type="match status" value="1"/>
</dbReference>
<dbReference type="GO" id="GO:0043565">
    <property type="term" value="F:sequence-specific DNA binding"/>
    <property type="evidence" value="ECO:0007669"/>
    <property type="project" value="TreeGrafter"/>
</dbReference>
<evidence type="ECO:0000313" key="5">
    <source>
        <dbReference type="Proteomes" id="UP000002009"/>
    </source>
</evidence>
<dbReference type="Pfam" id="PF13621">
    <property type="entry name" value="Cupin_8"/>
    <property type="match status" value="1"/>
</dbReference>
<dbReference type="GeneID" id="8248232"/>
<feature type="domain" description="JmjC" evidence="3">
    <location>
        <begin position="119"/>
        <end position="282"/>
    </location>
</feature>
<dbReference type="GO" id="GO:0005737">
    <property type="term" value="C:cytoplasm"/>
    <property type="evidence" value="ECO:0007669"/>
    <property type="project" value="TreeGrafter"/>
</dbReference>
<feature type="compositionally biased region" description="Low complexity" evidence="2">
    <location>
        <begin position="364"/>
        <end position="373"/>
    </location>
</feature>
<evidence type="ECO:0000313" key="4">
    <source>
        <dbReference type="EMBL" id="ACO70352.1"/>
    </source>
</evidence>
<evidence type="ECO:0000256" key="1">
    <source>
        <dbReference type="ARBA" id="ARBA00006801"/>
    </source>
</evidence>
<protein>
    <submittedName>
        <fullName evidence="4">JmjC protein</fullName>
    </submittedName>
</protein>
<dbReference type="InterPro" id="IPR003347">
    <property type="entry name" value="JmjC_dom"/>
</dbReference>
<gene>
    <name evidence="4" type="ORF">MICPUN_62976</name>
</gene>